<dbReference type="InterPro" id="IPR011042">
    <property type="entry name" value="6-blade_b-propeller_TolB-like"/>
</dbReference>
<dbReference type="AlphaFoldDB" id="A0A7S0CRC9"/>
<evidence type="ECO:0000256" key="3">
    <source>
        <dbReference type="SAM" id="MobiDB-lite"/>
    </source>
</evidence>
<dbReference type="PANTHER" id="PTHR13833:SF71">
    <property type="entry name" value="NHL DOMAIN-CONTAINING PROTEIN"/>
    <property type="match status" value="1"/>
</dbReference>
<dbReference type="EMBL" id="HBEM01001105">
    <property type="protein sequence ID" value="CAD8429555.1"/>
    <property type="molecule type" value="Transcribed_RNA"/>
</dbReference>
<gene>
    <name evidence="4" type="ORF">LAMO00422_LOCUS800</name>
</gene>
<organism evidence="4">
    <name type="scientific">Amorphochlora amoebiformis</name>
    <dbReference type="NCBI Taxonomy" id="1561963"/>
    <lineage>
        <taxon>Eukaryota</taxon>
        <taxon>Sar</taxon>
        <taxon>Rhizaria</taxon>
        <taxon>Cercozoa</taxon>
        <taxon>Chlorarachniophyceae</taxon>
        <taxon>Amorphochlora</taxon>
    </lineage>
</organism>
<evidence type="ECO:0000313" key="4">
    <source>
        <dbReference type="EMBL" id="CAD8429555.1"/>
    </source>
</evidence>
<dbReference type="Gene3D" id="2.120.10.30">
    <property type="entry name" value="TolB, C-terminal domain"/>
    <property type="match status" value="3"/>
</dbReference>
<proteinExistence type="predicted"/>
<dbReference type="PANTHER" id="PTHR13833">
    <property type="match status" value="1"/>
</dbReference>
<accession>A0A7S0CRC9</accession>
<evidence type="ECO:0000256" key="2">
    <source>
        <dbReference type="PROSITE-ProRule" id="PRU00504"/>
    </source>
</evidence>
<evidence type="ECO:0008006" key="5">
    <source>
        <dbReference type="Google" id="ProtNLM"/>
    </source>
</evidence>
<name>A0A7S0CRC9_9EUKA</name>
<dbReference type="Pfam" id="PF01436">
    <property type="entry name" value="NHL"/>
    <property type="match status" value="3"/>
</dbReference>
<dbReference type="InterPro" id="IPR001258">
    <property type="entry name" value="NHL_repeat"/>
</dbReference>
<dbReference type="PROSITE" id="PS51125">
    <property type="entry name" value="NHL"/>
    <property type="match status" value="1"/>
</dbReference>
<keyword evidence="1" id="KW-0677">Repeat</keyword>
<evidence type="ECO:0000256" key="1">
    <source>
        <dbReference type="ARBA" id="ARBA00022737"/>
    </source>
</evidence>
<protein>
    <recommendedName>
        <fullName evidence="5">SMP-30/Gluconolactonase/LRE-like region domain-containing protein</fullName>
    </recommendedName>
</protein>
<feature type="repeat" description="NHL" evidence="2">
    <location>
        <begin position="240"/>
        <end position="275"/>
    </location>
</feature>
<feature type="region of interest" description="Disordered" evidence="3">
    <location>
        <begin position="381"/>
        <end position="405"/>
    </location>
</feature>
<reference evidence="4" key="1">
    <citation type="submission" date="2021-01" db="EMBL/GenBank/DDBJ databases">
        <authorList>
            <person name="Corre E."/>
            <person name="Pelletier E."/>
            <person name="Niang G."/>
            <person name="Scheremetjew M."/>
            <person name="Finn R."/>
            <person name="Kale V."/>
            <person name="Holt S."/>
            <person name="Cochrane G."/>
            <person name="Meng A."/>
            <person name="Brown T."/>
            <person name="Cohen L."/>
        </authorList>
    </citation>
    <scope>NUCLEOTIDE SEQUENCE</scope>
    <source>
        <strain evidence="4">CCMP2058</strain>
    </source>
</reference>
<dbReference type="SUPFAM" id="SSF101898">
    <property type="entry name" value="NHL repeat"/>
    <property type="match status" value="1"/>
</dbReference>
<sequence length="405" mass="44757">MTVTPEGTLLVVDKLANRIRELRFKNSSRCANVTTFAGDGTFGWTDGPLDFANFYQPSNIVAAPDGSVFVCDAGNHRIRRIKPNGNVYHYAGIIRCNEIVTNDPVKDILKDKRIRWEFFTEGVEDGQATDTAQFHNPEGIGLGPDGSVYVADSNNDRIRRISPDGFKVSTYVGKKGFGRGVEDGPLYKARFFNPYGLTVSPNGNVYISEWCTQRIRLITPNRVVTTIAGDGTEGYQDGTGTNSKFSYPLGLASDKEGNVYVADKHNNAIRMISPELQVTTIVGGNGWGQRDGLVEYAQLNAPRSITISPDGSIYISDLYNMLVRKVIYTNSPQLEESKEEDLPKAPKTSQILSMYSMLKQARNMSALIDPKEAEWSPDRGFYTSEQHVTGPLSKRGNEGLPGDTW</sequence>